<gene>
    <name evidence="2" type="ORF">RUM44_007320</name>
</gene>
<sequence length="104" mass="11639">MATSKGLRMRPETLSMAKEHSPSSEINSESSSSENEREDDFDIIKTIALTISINILFFKLPMRCISFDLKDLKAVKCRLGEKNAGSIECIVQTRRLTISCQALV</sequence>
<accession>A0ABR1B0U0</accession>
<organism evidence="2 3">
    <name type="scientific">Polyplax serrata</name>
    <name type="common">Common mouse louse</name>
    <dbReference type="NCBI Taxonomy" id="468196"/>
    <lineage>
        <taxon>Eukaryota</taxon>
        <taxon>Metazoa</taxon>
        <taxon>Ecdysozoa</taxon>
        <taxon>Arthropoda</taxon>
        <taxon>Hexapoda</taxon>
        <taxon>Insecta</taxon>
        <taxon>Pterygota</taxon>
        <taxon>Neoptera</taxon>
        <taxon>Paraneoptera</taxon>
        <taxon>Psocodea</taxon>
        <taxon>Troctomorpha</taxon>
        <taxon>Phthiraptera</taxon>
        <taxon>Anoplura</taxon>
        <taxon>Polyplacidae</taxon>
        <taxon>Polyplax</taxon>
    </lineage>
</organism>
<reference evidence="2 3" key="1">
    <citation type="submission" date="2023-09" db="EMBL/GenBank/DDBJ databases">
        <title>Genomes of two closely related lineages of the louse Polyplax serrata with different host specificities.</title>
        <authorList>
            <person name="Martinu J."/>
            <person name="Tarabai H."/>
            <person name="Stefka J."/>
            <person name="Hypsa V."/>
        </authorList>
    </citation>
    <scope>NUCLEOTIDE SEQUENCE [LARGE SCALE GENOMIC DNA]</scope>
    <source>
        <strain evidence="2">98ZLc_SE</strain>
    </source>
</reference>
<protein>
    <submittedName>
        <fullName evidence="2">Uncharacterized protein</fullName>
    </submittedName>
</protein>
<proteinExistence type="predicted"/>
<keyword evidence="3" id="KW-1185">Reference proteome</keyword>
<evidence type="ECO:0000313" key="2">
    <source>
        <dbReference type="EMBL" id="KAK6632279.1"/>
    </source>
</evidence>
<dbReference type="Proteomes" id="UP001359485">
    <property type="component" value="Unassembled WGS sequence"/>
</dbReference>
<evidence type="ECO:0000256" key="1">
    <source>
        <dbReference type="SAM" id="MobiDB-lite"/>
    </source>
</evidence>
<evidence type="ECO:0000313" key="3">
    <source>
        <dbReference type="Proteomes" id="UP001359485"/>
    </source>
</evidence>
<comment type="caution">
    <text evidence="2">The sequence shown here is derived from an EMBL/GenBank/DDBJ whole genome shotgun (WGS) entry which is preliminary data.</text>
</comment>
<feature type="compositionally biased region" description="Low complexity" evidence="1">
    <location>
        <begin position="23"/>
        <end position="33"/>
    </location>
</feature>
<dbReference type="EMBL" id="JAWJWF010000005">
    <property type="protein sequence ID" value="KAK6632279.1"/>
    <property type="molecule type" value="Genomic_DNA"/>
</dbReference>
<feature type="region of interest" description="Disordered" evidence="1">
    <location>
        <begin position="1"/>
        <end position="38"/>
    </location>
</feature>
<name>A0ABR1B0U0_POLSC</name>